<evidence type="ECO:0000313" key="3">
    <source>
        <dbReference type="Proteomes" id="UP000033710"/>
    </source>
</evidence>
<proteinExistence type="predicted"/>
<dbReference type="KEGG" id="ssck:SPSK_06758"/>
<reference evidence="2 3" key="1">
    <citation type="journal article" date="2014" name="BMC Genomics">
        <title>Comparative genomics of the major fungal agents of human and animal Sporotrichosis: Sporothrix schenckii and Sporothrix brasiliensis.</title>
        <authorList>
            <person name="Teixeira M.M."/>
            <person name="de Almeida L.G."/>
            <person name="Kubitschek-Barreira P."/>
            <person name="Alves F.L."/>
            <person name="Kioshima E.S."/>
            <person name="Abadio A.K."/>
            <person name="Fernandes L."/>
            <person name="Derengowski L.S."/>
            <person name="Ferreira K.S."/>
            <person name="Souza R.C."/>
            <person name="Ruiz J.C."/>
            <person name="de Andrade N.C."/>
            <person name="Paes H.C."/>
            <person name="Nicola A.M."/>
            <person name="Albuquerque P."/>
            <person name="Gerber A.L."/>
            <person name="Martins V.P."/>
            <person name="Peconick L.D."/>
            <person name="Neto A.V."/>
            <person name="Chaucanez C.B."/>
            <person name="Silva P.A."/>
            <person name="Cunha O.L."/>
            <person name="de Oliveira F.F."/>
            <person name="dos Santos T.C."/>
            <person name="Barros A.L."/>
            <person name="Soares M.A."/>
            <person name="de Oliveira L.M."/>
            <person name="Marini M.M."/>
            <person name="Villalobos-Duno H."/>
            <person name="Cunha M.M."/>
            <person name="de Hoog S."/>
            <person name="da Silveira J.F."/>
            <person name="Henrissat B."/>
            <person name="Nino-Vega G.A."/>
            <person name="Cisalpino P.S."/>
            <person name="Mora-Montes H.M."/>
            <person name="Almeida S.R."/>
            <person name="Stajich J.E."/>
            <person name="Lopes-Bezerra L.M."/>
            <person name="Vasconcelos A.T."/>
            <person name="Felipe M.S."/>
        </authorList>
    </citation>
    <scope>NUCLEOTIDE SEQUENCE [LARGE SCALE GENOMIC DNA]</scope>
    <source>
        <strain evidence="2 3">1099-18</strain>
    </source>
</reference>
<feature type="compositionally biased region" description="Basic and acidic residues" evidence="1">
    <location>
        <begin position="64"/>
        <end position="86"/>
    </location>
</feature>
<evidence type="ECO:0000256" key="1">
    <source>
        <dbReference type="SAM" id="MobiDB-lite"/>
    </source>
</evidence>
<dbReference type="AlphaFoldDB" id="A0A0F2MJW0"/>
<feature type="compositionally biased region" description="Low complexity" evidence="1">
    <location>
        <begin position="15"/>
        <end position="30"/>
    </location>
</feature>
<dbReference type="RefSeq" id="XP_016592593.1">
    <property type="nucleotide sequence ID" value="XM_016733455.1"/>
</dbReference>
<accession>A0A0F2MJW0</accession>
<reference evidence="2 3" key="2">
    <citation type="journal article" date="2015" name="Eukaryot. Cell">
        <title>Asexual propagation of a virulent clone complex in a human and feline outbreak of sporotrichosis.</title>
        <authorList>
            <person name="Teixeira Mde M."/>
            <person name="Rodrigues A.M."/>
            <person name="Tsui C.K."/>
            <person name="de Almeida L.G."/>
            <person name="Van Diepeningen A.D."/>
            <person name="van den Ende B.G."/>
            <person name="Fernandes G.F."/>
            <person name="Kano R."/>
            <person name="Hamelin R.C."/>
            <person name="Lopes-Bezerra L.M."/>
            <person name="Vasconcelos A.T."/>
            <person name="de Hoog S."/>
            <person name="de Camargo Z.P."/>
            <person name="Felipe M.S."/>
        </authorList>
    </citation>
    <scope>NUCLEOTIDE SEQUENCE [LARGE SCALE GENOMIC DNA]</scope>
    <source>
        <strain evidence="2 3">1099-18</strain>
    </source>
</reference>
<dbReference type="VEuPathDB" id="FungiDB:SPSK_06758"/>
<dbReference type="Proteomes" id="UP000033710">
    <property type="component" value="Unassembled WGS sequence"/>
</dbReference>
<evidence type="ECO:0000313" key="2">
    <source>
        <dbReference type="EMBL" id="KJR89917.1"/>
    </source>
</evidence>
<comment type="caution">
    <text evidence="2">The sequence shown here is derived from an EMBL/GenBank/DDBJ whole genome shotgun (WGS) entry which is preliminary data.</text>
</comment>
<feature type="compositionally biased region" description="Basic and acidic residues" evidence="1">
    <location>
        <begin position="1"/>
        <end position="14"/>
    </location>
</feature>
<protein>
    <submittedName>
        <fullName evidence="2">Uncharacterized protein</fullName>
    </submittedName>
</protein>
<sequence length="114" mass="11953">MPPRKSDAASRKTDSSASAAAAAADSRTTAVQDAPSPAAVQVTSDLVEPTAAADTRPTSSGKPGAEREKDKDKEKEKEKEHPKSRNNDAVTIEVGLPVPRCRTDTGPPGVKMWS</sequence>
<dbReference type="GeneID" id="27668732"/>
<dbReference type="EMBL" id="AXCR01000001">
    <property type="protein sequence ID" value="KJR89917.1"/>
    <property type="molecule type" value="Genomic_DNA"/>
</dbReference>
<feature type="region of interest" description="Disordered" evidence="1">
    <location>
        <begin position="1"/>
        <end position="114"/>
    </location>
</feature>
<name>A0A0F2MJW0_SPOSC</name>
<gene>
    <name evidence="2" type="ORF">SPSK_06758</name>
</gene>
<organism evidence="2 3">
    <name type="scientific">Sporothrix schenckii 1099-18</name>
    <dbReference type="NCBI Taxonomy" id="1397361"/>
    <lineage>
        <taxon>Eukaryota</taxon>
        <taxon>Fungi</taxon>
        <taxon>Dikarya</taxon>
        <taxon>Ascomycota</taxon>
        <taxon>Pezizomycotina</taxon>
        <taxon>Sordariomycetes</taxon>
        <taxon>Sordariomycetidae</taxon>
        <taxon>Ophiostomatales</taxon>
        <taxon>Ophiostomataceae</taxon>
        <taxon>Sporothrix</taxon>
    </lineage>
</organism>